<keyword evidence="2" id="KW-1185">Reference proteome</keyword>
<gene>
    <name evidence="1" type="ORF">K1J60_05805</name>
</gene>
<sequence>MATSDQEPAPEGASGAIERLRAATAVDPHQLDFPPVRNGVDYLLSVVEHLTEPVEHRDRKYAVLHLQAAAEVLLKARLKREHWSLVFDDPGQATREKLNTADFKSCTFIEAAQRLRNIAGVDITQQEEAALKKLSRDRNALQHYGLTHQALAVETRAVRVLDFLVHFLDDVLLPGLQLEEIATIASDLERIREGLSGIHTYVTQRMQRLQPELAGHEERTVACYSCGQLAMIADGERNRCLFCGTDEASMYLITEYLYQSIGDPEVRVRACPQCHKELLVDGIRLASEPDPVSFCFGCAAKIPDTVPDVPGEPR</sequence>
<dbReference type="EMBL" id="CP080647">
    <property type="protein sequence ID" value="QYX76081.1"/>
    <property type="molecule type" value="Genomic_DNA"/>
</dbReference>
<dbReference type="RefSeq" id="WP_220645218.1">
    <property type="nucleotide sequence ID" value="NZ_CP080647.1"/>
</dbReference>
<protein>
    <submittedName>
        <fullName evidence="1">Uncharacterized protein</fullName>
    </submittedName>
</protein>
<evidence type="ECO:0000313" key="1">
    <source>
        <dbReference type="EMBL" id="QYX76081.1"/>
    </source>
</evidence>
<evidence type="ECO:0000313" key="2">
    <source>
        <dbReference type="Proteomes" id="UP000827138"/>
    </source>
</evidence>
<name>A0ABX8XJI0_9ACTN</name>
<dbReference type="Proteomes" id="UP000827138">
    <property type="component" value="Chromosome"/>
</dbReference>
<accession>A0ABX8XJI0</accession>
<reference evidence="1 2" key="1">
    <citation type="submission" date="2021-08" db="EMBL/GenBank/DDBJ databases">
        <authorList>
            <person name="Ping M."/>
        </authorList>
    </citation>
    <scope>NUCLEOTIDE SEQUENCE [LARGE SCALE GENOMIC DNA]</scope>
    <source>
        <strain evidence="1 2">MG28</strain>
    </source>
</reference>
<organism evidence="1 2">
    <name type="scientific">Streptomyces akebiae</name>
    <dbReference type="NCBI Taxonomy" id="2865673"/>
    <lineage>
        <taxon>Bacteria</taxon>
        <taxon>Bacillati</taxon>
        <taxon>Actinomycetota</taxon>
        <taxon>Actinomycetes</taxon>
        <taxon>Kitasatosporales</taxon>
        <taxon>Streptomycetaceae</taxon>
        <taxon>Streptomyces</taxon>
    </lineage>
</organism>
<proteinExistence type="predicted"/>